<comment type="caution">
    <text evidence="2">The sequence shown here is derived from an EMBL/GenBank/DDBJ whole genome shotgun (WGS) entry which is preliminary data.</text>
</comment>
<proteinExistence type="predicted"/>
<keyword evidence="3" id="KW-1185">Reference proteome</keyword>
<dbReference type="GO" id="GO:0017116">
    <property type="term" value="F:single-stranded DNA helicase activity"/>
    <property type="evidence" value="ECO:0007669"/>
    <property type="project" value="TreeGrafter"/>
</dbReference>
<feature type="domain" description="MCM AAA-lid" evidence="1">
    <location>
        <begin position="297"/>
        <end position="372"/>
    </location>
</feature>
<dbReference type="InterPro" id="IPR031327">
    <property type="entry name" value="MCM"/>
</dbReference>
<accession>A0AAD8ZWD8</accession>
<dbReference type="PANTHER" id="PTHR11630">
    <property type="entry name" value="DNA REPLICATION LICENSING FACTOR MCM FAMILY MEMBER"/>
    <property type="match status" value="1"/>
</dbReference>
<gene>
    <name evidence="2" type="ORF">P4O66_000087</name>
</gene>
<dbReference type="Proteomes" id="UP001239994">
    <property type="component" value="Unassembled WGS sequence"/>
</dbReference>
<dbReference type="GO" id="GO:0000727">
    <property type="term" value="P:double-strand break repair via break-induced replication"/>
    <property type="evidence" value="ECO:0007669"/>
    <property type="project" value="TreeGrafter"/>
</dbReference>
<dbReference type="GO" id="GO:0003677">
    <property type="term" value="F:DNA binding"/>
    <property type="evidence" value="ECO:0007669"/>
    <property type="project" value="InterPro"/>
</dbReference>
<evidence type="ECO:0000313" key="2">
    <source>
        <dbReference type="EMBL" id="KAK1806200.1"/>
    </source>
</evidence>
<dbReference type="Gene3D" id="3.40.50.300">
    <property type="entry name" value="P-loop containing nucleotide triphosphate hydrolases"/>
    <property type="match status" value="2"/>
</dbReference>
<evidence type="ECO:0000259" key="1">
    <source>
        <dbReference type="Pfam" id="PF17855"/>
    </source>
</evidence>
<evidence type="ECO:0000313" key="3">
    <source>
        <dbReference type="Proteomes" id="UP001239994"/>
    </source>
</evidence>
<dbReference type="AlphaFoldDB" id="A0AAD8ZWD8"/>
<sequence>MDLSDFPRGYGPMRPVAIEGLVIAMTPITKYTRGARFLCAEEKCPCSRGFHHIRVHAPGATESATVRNDFICFLCTSPLKEDVKSRVLGDPCLVSDNFKALHATSASSPWRFSAIVANTFASPVVPPGLYSTLKLLLLLSLVQTEGENEEAHNHLDVLAITSDTLIIDRLMTYCLGLAARGVRHPVTGELFASLSRDDHGTGTANIRAGSALLATGGVCLLGDLTCYKRDRIDALQSVLENRAVSVFIPGKKYGEDADQLLSFPVQCNFWALTDAATPSRKLIRPETIVLGSVLLAHARGLKVDMSPEAEKMIYGYYMASRRVRSDSAQASLVSVTSIKLLIALAQAHAKLNLRTRVLEYDAVIAVLLCENSITLKHGASALVIPPDATFPCDLRDLDSLQRRDLTLEGFHQQILHFVYTYAPGPATYITEE</sequence>
<dbReference type="GO" id="GO:0005634">
    <property type="term" value="C:nucleus"/>
    <property type="evidence" value="ECO:0007669"/>
    <property type="project" value="TreeGrafter"/>
</dbReference>
<name>A0AAD8ZWD8_9TELE</name>
<dbReference type="InterPro" id="IPR027417">
    <property type="entry name" value="P-loop_NTPase"/>
</dbReference>
<organism evidence="2 3">
    <name type="scientific">Electrophorus voltai</name>
    <dbReference type="NCBI Taxonomy" id="2609070"/>
    <lineage>
        <taxon>Eukaryota</taxon>
        <taxon>Metazoa</taxon>
        <taxon>Chordata</taxon>
        <taxon>Craniata</taxon>
        <taxon>Vertebrata</taxon>
        <taxon>Euteleostomi</taxon>
        <taxon>Actinopterygii</taxon>
        <taxon>Neopterygii</taxon>
        <taxon>Teleostei</taxon>
        <taxon>Ostariophysi</taxon>
        <taxon>Gymnotiformes</taxon>
        <taxon>Gymnotoidei</taxon>
        <taxon>Gymnotidae</taxon>
        <taxon>Electrophorus</taxon>
    </lineage>
</organism>
<protein>
    <recommendedName>
        <fullName evidence="1">MCM AAA-lid domain-containing protein</fullName>
    </recommendedName>
</protein>
<dbReference type="GO" id="GO:0005524">
    <property type="term" value="F:ATP binding"/>
    <property type="evidence" value="ECO:0007669"/>
    <property type="project" value="InterPro"/>
</dbReference>
<dbReference type="EMBL" id="JAROKS010000001">
    <property type="protein sequence ID" value="KAK1806200.1"/>
    <property type="molecule type" value="Genomic_DNA"/>
</dbReference>
<dbReference type="Pfam" id="PF17855">
    <property type="entry name" value="MCM_lid"/>
    <property type="match status" value="1"/>
</dbReference>
<reference evidence="2" key="1">
    <citation type="submission" date="2023-03" db="EMBL/GenBank/DDBJ databases">
        <title>Electrophorus voltai genome.</title>
        <authorList>
            <person name="Bian C."/>
        </authorList>
    </citation>
    <scope>NUCLEOTIDE SEQUENCE</scope>
    <source>
        <strain evidence="2">CB-2022</strain>
        <tissue evidence="2">Muscle</tissue>
    </source>
</reference>
<dbReference type="InterPro" id="IPR041562">
    <property type="entry name" value="MCM_lid"/>
</dbReference>
<dbReference type="PANTHER" id="PTHR11630:SF75">
    <property type="entry name" value="MINICHROMOSOME MAINTENANCE DOMAIN-CONTAINING PROTEIN 2"/>
    <property type="match status" value="1"/>
</dbReference>